<feature type="compositionally biased region" description="Low complexity" evidence="1">
    <location>
        <begin position="63"/>
        <end position="75"/>
    </location>
</feature>
<dbReference type="EMBL" id="JBHSZQ010000050">
    <property type="protein sequence ID" value="MFC7127486.1"/>
    <property type="molecule type" value="Genomic_DNA"/>
</dbReference>
<dbReference type="Proteomes" id="UP001596414">
    <property type="component" value="Unassembled WGS sequence"/>
</dbReference>
<evidence type="ECO:0000313" key="3">
    <source>
        <dbReference type="Proteomes" id="UP001596414"/>
    </source>
</evidence>
<dbReference type="PROSITE" id="PS51257">
    <property type="entry name" value="PROKAR_LIPOPROTEIN"/>
    <property type="match status" value="1"/>
</dbReference>
<reference evidence="2 3" key="1">
    <citation type="journal article" date="2014" name="Int. J. Syst. Evol. Microbiol.">
        <title>Complete genome sequence of Corynebacterium casei LMG S-19264T (=DSM 44701T), isolated from a smear-ripened cheese.</title>
        <authorList>
            <consortium name="US DOE Joint Genome Institute (JGI-PGF)"/>
            <person name="Walter F."/>
            <person name="Albersmeier A."/>
            <person name="Kalinowski J."/>
            <person name="Ruckert C."/>
        </authorList>
    </citation>
    <scope>NUCLEOTIDE SEQUENCE [LARGE SCALE GENOMIC DNA]</scope>
    <source>
        <strain evidence="2 3">CGMCC 4.7215</strain>
    </source>
</reference>
<feature type="compositionally biased region" description="Polar residues" evidence="1">
    <location>
        <begin position="40"/>
        <end position="49"/>
    </location>
</feature>
<sequence>MQRRQFIGAAGSTILAAVAGCISNGDDDESGGQDSDNGTPAGNESSNDTPAGGTPAGNESSNDTPAGGTPTDGDGNQPVGSNCPSFSDKVDRTVCARSETDSQIYPTISKQVFEPTTDDNTVENLQITLHNESDKTFGLNPYAWALKRQTDDGWSHVAPEAYIQPWENVESGGRYNWNLSVEKHPTPSEEQTVWIAEDLESGTYAFQITGMASTESDDDGPRIECVAQFEIKRD</sequence>
<accession>A0ABD5X8M1</accession>
<comment type="caution">
    <text evidence="2">The sequence shown here is derived from an EMBL/GenBank/DDBJ whole genome shotgun (WGS) entry which is preliminary data.</text>
</comment>
<evidence type="ECO:0000256" key="1">
    <source>
        <dbReference type="SAM" id="MobiDB-lite"/>
    </source>
</evidence>
<organism evidence="2 3">
    <name type="scientific">Halovenus rubra</name>
    <dbReference type="NCBI Taxonomy" id="869890"/>
    <lineage>
        <taxon>Archaea</taxon>
        <taxon>Methanobacteriati</taxon>
        <taxon>Methanobacteriota</taxon>
        <taxon>Stenosarchaea group</taxon>
        <taxon>Halobacteria</taxon>
        <taxon>Halobacteriales</taxon>
        <taxon>Haloarculaceae</taxon>
        <taxon>Halovenus</taxon>
    </lineage>
</organism>
<dbReference type="AlphaFoldDB" id="A0ABD5X8M1"/>
<evidence type="ECO:0000313" key="2">
    <source>
        <dbReference type="EMBL" id="MFC7127486.1"/>
    </source>
</evidence>
<feature type="region of interest" description="Disordered" evidence="1">
    <location>
        <begin position="22"/>
        <end position="88"/>
    </location>
</feature>
<gene>
    <name evidence="2" type="ORF">ACFQJ7_15930</name>
</gene>
<dbReference type="RefSeq" id="WP_267639098.1">
    <property type="nucleotide sequence ID" value="NZ_JAODIY010000048.1"/>
</dbReference>
<evidence type="ECO:0008006" key="4">
    <source>
        <dbReference type="Google" id="ProtNLM"/>
    </source>
</evidence>
<proteinExistence type="predicted"/>
<protein>
    <recommendedName>
        <fullName evidence="4">Secreted protein</fullName>
    </recommendedName>
</protein>
<name>A0ABD5X8M1_9EURY</name>